<dbReference type="PANTHER" id="PTHR30160:SF7">
    <property type="entry name" value="ADP-HEPTOSE--LPS HEPTOSYLTRANSFERASE 2"/>
    <property type="match status" value="1"/>
</dbReference>
<dbReference type="InterPro" id="IPR002201">
    <property type="entry name" value="Glyco_trans_9"/>
</dbReference>
<dbReference type="CDD" id="cd03789">
    <property type="entry name" value="GT9_LPS_heptosyltransferase"/>
    <property type="match status" value="1"/>
</dbReference>
<evidence type="ECO:0000313" key="4">
    <source>
        <dbReference type="Proteomes" id="UP001225596"/>
    </source>
</evidence>
<dbReference type="Gene3D" id="3.40.50.2000">
    <property type="entry name" value="Glycogen Phosphorylase B"/>
    <property type="match status" value="2"/>
</dbReference>
<dbReference type="EMBL" id="JAUYVH010000005">
    <property type="protein sequence ID" value="MDQ9170796.1"/>
    <property type="molecule type" value="Genomic_DNA"/>
</dbReference>
<dbReference type="EC" id="2.4.-.-" evidence="3"/>
<accession>A0ABU1BS11</accession>
<organism evidence="3 4">
    <name type="scientific">Keguizhuia sedimenti</name>
    <dbReference type="NCBI Taxonomy" id="3064264"/>
    <lineage>
        <taxon>Bacteria</taxon>
        <taxon>Pseudomonadati</taxon>
        <taxon>Pseudomonadota</taxon>
        <taxon>Betaproteobacteria</taxon>
        <taxon>Burkholderiales</taxon>
        <taxon>Oxalobacteraceae</taxon>
        <taxon>Keguizhuia</taxon>
    </lineage>
</organism>
<comment type="caution">
    <text evidence="3">The sequence shown here is derived from an EMBL/GenBank/DDBJ whole genome shotgun (WGS) entry which is preliminary data.</text>
</comment>
<dbReference type="RefSeq" id="WP_338436731.1">
    <property type="nucleotide sequence ID" value="NZ_JAUYVH010000005.1"/>
</dbReference>
<reference evidence="3 4" key="1">
    <citation type="submission" date="2023-08" db="EMBL/GenBank/DDBJ databases">
        <title>Oxalobacteraceae gen .nov., isolated from river sludge outside the plant.</title>
        <authorList>
            <person name="Zhao S.Y."/>
        </authorList>
    </citation>
    <scope>NUCLEOTIDE SEQUENCE [LARGE SCALE GENOMIC DNA]</scope>
    <source>
        <strain evidence="3 4">R-40</strain>
    </source>
</reference>
<keyword evidence="1 3" id="KW-0328">Glycosyltransferase</keyword>
<dbReference type="Proteomes" id="UP001225596">
    <property type="component" value="Unassembled WGS sequence"/>
</dbReference>
<gene>
    <name evidence="3" type="ORF">Q8A64_10285</name>
</gene>
<name>A0ABU1BS11_9BURK</name>
<protein>
    <submittedName>
        <fullName evidence="3">Glycosyltransferase family 9 protein</fullName>
        <ecNumber evidence="3">2.4.-.-</ecNumber>
    </submittedName>
</protein>
<dbReference type="PANTHER" id="PTHR30160">
    <property type="entry name" value="TETRAACYLDISACCHARIDE 4'-KINASE-RELATED"/>
    <property type="match status" value="1"/>
</dbReference>
<evidence type="ECO:0000256" key="2">
    <source>
        <dbReference type="ARBA" id="ARBA00022679"/>
    </source>
</evidence>
<dbReference type="SUPFAM" id="SSF53756">
    <property type="entry name" value="UDP-Glycosyltransferase/glycogen phosphorylase"/>
    <property type="match status" value="1"/>
</dbReference>
<keyword evidence="2 3" id="KW-0808">Transferase</keyword>
<proteinExistence type="predicted"/>
<dbReference type="InterPro" id="IPR051199">
    <property type="entry name" value="LPS_LOS_Heptosyltrfase"/>
</dbReference>
<dbReference type="GO" id="GO:0016757">
    <property type="term" value="F:glycosyltransferase activity"/>
    <property type="evidence" value="ECO:0007669"/>
    <property type="project" value="UniProtKB-KW"/>
</dbReference>
<evidence type="ECO:0000256" key="1">
    <source>
        <dbReference type="ARBA" id="ARBA00022676"/>
    </source>
</evidence>
<sequence length="338" mass="37059">MYKTLVVHHRSGIGDLVWHVPYIRAIAENSANGKVTVLARPSCMAADLLAGEKCVEEVIEYDRRPRDKSRKGKHDSLVGQLRLSRELRKKKFDRIVIFSSRTRYGILALLAGIPLRLGFGFSAVERAFLNCPPYIKRFAGQGSWVYPEATNFAMAHRFTTQPIVPKLSVPASMLDEMSLQLAPMRRPRVALAIGASNREKNWGIENFAHLAEKLLERGCSILVLGGPAEKTVAERQFSSLAATRPQQVQVMCQPSVLRSAAALSGCDLCIGNDTGVLNMAVAVDLPAVGLFGHTLPLKHDPLLHGISGTDMANISVESIMKRLAELNLLAPELFAADK</sequence>
<dbReference type="Pfam" id="PF01075">
    <property type="entry name" value="Glyco_transf_9"/>
    <property type="match status" value="1"/>
</dbReference>
<keyword evidence="4" id="KW-1185">Reference proteome</keyword>
<evidence type="ECO:0000313" key="3">
    <source>
        <dbReference type="EMBL" id="MDQ9170796.1"/>
    </source>
</evidence>